<evidence type="ECO:0000313" key="3">
    <source>
        <dbReference type="Proteomes" id="UP000028839"/>
    </source>
</evidence>
<dbReference type="Pfam" id="PF00149">
    <property type="entry name" value="Metallophos"/>
    <property type="match status" value="1"/>
</dbReference>
<evidence type="ECO:0000313" key="2">
    <source>
        <dbReference type="EMBL" id="KFI20374.1"/>
    </source>
</evidence>
<organism evidence="2 3">
    <name type="scientific">Nitrosococcus oceani C-27</name>
    <dbReference type="NCBI Taxonomy" id="314279"/>
    <lineage>
        <taxon>Bacteria</taxon>
        <taxon>Pseudomonadati</taxon>
        <taxon>Pseudomonadota</taxon>
        <taxon>Gammaproteobacteria</taxon>
        <taxon>Chromatiales</taxon>
        <taxon>Chromatiaceae</taxon>
        <taxon>Nitrosococcus</taxon>
    </lineage>
</organism>
<sequence length="228" mass="25787">MRFKRFSKNLAGKDYVVGDIHGTYSLLAQALERVGFDPSQDRLFAVGDLVDRGPESPDALTWLEYPWFHSCRGNHDEFVINAQNLEFDAAWWILVNGGEWWLDLDLTTRNLFSERFKQLPFAMEIETDQGKVGIVHADVPANLNWTRFVAEIERGNPAIHKYALWSRSRATGKCTTPVEGIERVYCGHTVIKGGTLKIVGNVYFIDTGAAYTFLGARLTLLPLAYQQS</sequence>
<dbReference type="PANTHER" id="PTHR42850">
    <property type="entry name" value="METALLOPHOSPHOESTERASE"/>
    <property type="match status" value="1"/>
</dbReference>
<comment type="caution">
    <text evidence="2">The sequence shown here is derived from an EMBL/GenBank/DDBJ whole genome shotgun (WGS) entry which is preliminary data.</text>
</comment>
<dbReference type="GO" id="GO:0110154">
    <property type="term" value="P:RNA decapping"/>
    <property type="evidence" value="ECO:0007669"/>
    <property type="project" value="TreeGrafter"/>
</dbReference>
<accession>A0A0E2Z4H0</accession>
<dbReference type="Proteomes" id="UP000028839">
    <property type="component" value="Unassembled WGS sequence"/>
</dbReference>
<dbReference type="GO" id="GO:0008803">
    <property type="term" value="F:bis(5'-nucleosyl)-tetraphosphatase (symmetrical) activity"/>
    <property type="evidence" value="ECO:0007669"/>
    <property type="project" value="TreeGrafter"/>
</dbReference>
<dbReference type="InterPro" id="IPR004843">
    <property type="entry name" value="Calcineurin-like_PHP"/>
</dbReference>
<proteinExistence type="predicted"/>
<dbReference type="PANTHER" id="PTHR42850:SF11">
    <property type="entry name" value="BIS(5'-NUCLEOSYL)-TETRAPHOSPHATASE [SYMMETRICAL]"/>
    <property type="match status" value="1"/>
</dbReference>
<dbReference type="Gene3D" id="3.60.21.10">
    <property type="match status" value="1"/>
</dbReference>
<dbReference type="GO" id="GO:0005737">
    <property type="term" value="C:cytoplasm"/>
    <property type="evidence" value="ECO:0007669"/>
    <property type="project" value="TreeGrafter"/>
</dbReference>
<reference evidence="2 3" key="1">
    <citation type="submission" date="2014-07" db="EMBL/GenBank/DDBJ databases">
        <title>Comparative analysis of Nitrosococcus oceani genome inventories of strains from Pacific and Atlantic gyres.</title>
        <authorList>
            <person name="Lim C.K."/>
            <person name="Wang L."/>
            <person name="Sayavedra-Soto L.A."/>
            <person name="Klotz M.G."/>
        </authorList>
    </citation>
    <scope>NUCLEOTIDE SEQUENCE [LARGE SCALE GENOMIC DNA]</scope>
    <source>
        <strain evidence="2 3">C-27</strain>
    </source>
</reference>
<dbReference type="GO" id="GO:0016791">
    <property type="term" value="F:phosphatase activity"/>
    <property type="evidence" value="ECO:0007669"/>
    <property type="project" value="TreeGrafter"/>
</dbReference>
<evidence type="ECO:0000259" key="1">
    <source>
        <dbReference type="Pfam" id="PF00149"/>
    </source>
</evidence>
<dbReference type="InterPro" id="IPR029052">
    <property type="entry name" value="Metallo-depent_PP-like"/>
</dbReference>
<dbReference type="SUPFAM" id="SSF56300">
    <property type="entry name" value="Metallo-dependent phosphatases"/>
    <property type="match status" value="1"/>
</dbReference>
<dbReference type="HOGENOM" id="CLU_023125_1_0_6"/>
<gene>
    <name evidence="2" type="ORF">IB75_03160</name>
</gene>
<dbReference type="AlphaFoldDB" id="A0A0E2Z4H0"/>
<dbReference type="EMBL" id="JPGN01000021">
    <property type="protein sequence ID" value="KFI20374.1"/>
    <property type="molecule type" value="Genomic_DNA"/>
</dbReference>
<dbReference type="OrthoDB" id="5296354at2"/>
<protein>
    <submittedName>
        <fullName evidence="2">Metallophosphoesterase</fullName>
    </submittedName>
</protein>
<feature type="domain" description="Calcineurin-like phosphoesterase" evidence="1">
    <location>
        <begin position="16"/>
        <end position="167"/>
    </location>
</feature>
<dbReference type="InterPro" id="IPR050126">
    <property type="entry name" value="Ap4A_hydrolase"/>
</dbReference>
<name>A0A0E2Z4H0_9GAMM</name>